<keyword evidence="2" id="KW-1185">Reference proteome</keyword>
<dbReference type="AlphaFoldDB" id="A0A162XLI7"/>
<dbReference type="Proteomes" id="UP000077315">
    <property type="component" value="Unassembled WGS sequence"/>
</dbReference>
<protein>
    <submittedName>
        <fullName evidence="1">Uncharacterized protein</fullName>
    </submittedName>
</protein>
<name>A0A162XLI7_PHYB8</name>
<proteinExistence type="predicted"/>
<dbReference type="RefSeq" id="XP_018293605.1">
    <property type="nucleotide sequence ID" value="XM_018435492.1"/>
</dbReference>
<dbReference type="InParanoid" id="A0A162XLI7"/>
<gene>
    <name evidence="1" type="ORF">PHYBLDRAFT_166799</name>
</gene>
<sequence>MLETAYARLEARFEARFEGSEATTEQPVRGNPPDVNHLQPVIGGNTIPHPSPQGQPNSWVLSAGSVTAALVLHFIRGNTKEAQLLYSAIGRLARQLVQLYYRGVVLHLTRETSWLETLRREQPVEILLLIGLRIPGCLSLCFLRDGKLLSPVEDSNKTNVFLDVINPTTKCLDHHKHNKLLFLISLVKFLSEFHFRSGLFFKCYNTVKIGQTHWES</sequence>
<dbReference type="EMBL" id="KV440977">
    <property type="protein sequence ID" value="OAD75565.1"/>
    <property type="molecule type" value="Genomic_DNA"/>
</dbReference>
<dbReference type="VEuPathDB" id="FungiDB:PHYBLDRAFT_166799"/>
<reference evidence="2" key="1">
    <citation type="submission" date="2015-06" db="EMBL/GenBank/DDBJ databases">
        <title>Expansion of signal transduction pathways in fungi by whole-genome duplication.</title>
        <authorList>
            <consortium name="DOE Joint Genome Institute"/>
            <person name="Corrochano L.M."/>
            <person name="Kuo A."/>
            <person name="Marcet-Houben M."/>
            <person name="Polaino S."/>
            <person name="Salamov A."/>
            <person name="Villalobos J.M."/>
            <person name="Alvarez M.I."/>
            <person name="Avalos J."/>
            <person name="Benito E.P."/>
            <person name="Benoit I."/>
            <person name="Burger G."/>
            <person name="Camino L.P."/>
            <person name="Canovas D."/>
            <person name="Cerda-Olmedo E."/>
            <person name="Cheng J.-F."/>
            <person name="Dominguez A."/>
            <person name="Elias M."/>
            <person name="Eslava A.P."/>
            <person name="Glaser F."/>
            <person name="Grimwood J."/>
            <person name="Gutierrez G."/>
            <person name="Heitman J."/>
            <person name="Henrissat B."/>
            <person name="Iturriaga E.A."/>
            <person name="Lang B.F."/>
            <person name="Lavin J.L."/>
            <person name="Lee S."/>
            <person name="Li W."/>
            <person name="Lindquist E."/>
            <person name="Lopez-Garcia S."/>
            <person name="Luque E.M."/>
            <person name="Marcos A.T."/>
            <person name="Martin J."/>
            <person name="McCluskey K."/>
            <person name="Medina H.R."/>
            <person name="Miralles-Duran A."/>
            <person name="Miyazaki A."/>
            <person name="Munoz-Torres E."/>
            <person name="Oguiza J.A."/>
            <person name="Ohm R."/>
            <person name="Olmedo M."/>
            <person name="Orejas M."/>
            <person name="Ortiz-Castellanos L."/>
            <person name="Pisabarro A.G."/>
            <person name="Rodriguez-Romero J."/>
            <person name="Ruiz-Herrera J."/>
            <person name="Ruiz-Vazquez R."/>
            <person name="Sanz C."/>
            <person name="Schackwitz W."/>
            <person name="Schmutz J."/>
            <person name="Shahriari M."/>
            <person name="Shelest E."/>
            <person name="Silva-Franco F."/>
            <person name="Soanes D."/>
            <person name="Syed K."/>
            <person name="Tagua V.G."/>
            <person name="Talbot N.J."/>
            <person name="Thon M."/>
            <person name="De vries R.P."/>
            <person name="Wiebenga A."/>
            <person name="Yadav J.S."/>
            <person name="Braun E.L."/>
            <person name="Baker S."/>
            <person name="Garre V."/>
            <person name="Horwitz B."/>
            <person name="Torres-Martinez S."/>
            <person name="Idnurm A."/>
            <person name="Herrera-Estrella A."/>
            <person name="Gabaldon T."/>
            <person name="Grigoriev I.V."/>
        </authorList>
    </citation>
    <scope>NUCLEOTIDE SEQUENCE [LARGE SCALE GENOMIC DNA]</scope>
    <source>
        <strain evidence="2">NRRL 1555(-)</strain>
    </source>
</reference>
<evidence type="ECO:0000313" key="1">
    <source>
        <dbReference type="EMBL" id="OAD75565.1"/>
    </source>
</evidence>
<evidence type="ECO:0000313" key="2">
    <source>
        <dbReference type="Proteomes" id="UP000077315"/>
    </source>
</evidence>
<organism evidence="1 2">
    <name type="scientific">Phycomyces blakesleeanus (strain ATCC 8743b / DSM 1359 / FGSC 10004 / NBRC 33097 / NRRL 1555)</name>
    <dbReference type="NCBI Taxonomy" id="763407"/>
    <lineage>
        <taxon>Eukaryota</taxon>
        <taxon>Fungi</taxon>
        <taxon>Fungi incertae sedis</taxon>
        <taxon>Mucoromycota</taxon>
        <taxon>Mucoromycotina</taxon>
        <taxon>Mucoromycetes</taxon>
        <taxon>Mucorales</taxon>
        <taxon>Phycomycetaceae</taxon>
        <taxon>Phycomyces</taxon>
    </lineage>
</organism>
<accession>A0A162XLI7</accession>
<dbReference type="GeneID" id="28996398"/>